<feature type="compositionally biased region" description="Polar residues" evidence="1">
    <location>
        <begin position="336"/>
        <end position="347"/>
    </location>
</feature>
<feature type="region of interest" description="Disordered" evidence="1">
    <location>
        <begin position="1"/>
        <end position="148"/>
    </location>
</feature>
<sequence length="676" mass="69393">MNENDHSATPGSEHTGSGHTGARRRRRPRRRVTRPAGSLAVSFSDGTFSDAHTPAPHHSPEGAEAHAEPVATPATTSVPTPEFQSAAATNDNSDGSPGDNSNGDPSGAPGGNSNGDSSGASNDNSETTDQSSPREELESALHELPSPEEAPFAAVSISTSGIHPKTSRLVALSVVFFGSGAGTPASAEELPTINIGDEVGALTRHLNPGEDAGPWHLHGYQVTELSQALGFNSSAQLIHRTLDGRTLIMHESDYVWGFLTHEFKLSQRSANRGRRSRGRGRAGRRLPTPAPVSIIDTLATARRQAANATDPRLRAIVASYGLAPNSAHTDPAPDSAPTTEAHTSANVPANASRSAVRASAAALPEVGAVASISNKDIDPDTLLEANARLTAALALAQQRSGELTVLDPEDLAADQFGLRRSGLRIDAANSPRPYVNPGAWKRGEPLVEGMEFVVSPDVAIDPDVLIGQGVAAGLAYSEKLNRRSSLVVCNENYELRGKAMHADRKGIPLIRDEDFLALLDDVQPGEKEAVPTKPGADARPRTSGLAGPQGGSGKSGSSSGNSGSSSGGSGHSGSSSNAGNSGTSAHNSSNSGNSGPNSGGHRGHIPGPNKKRNRRRRRRRKGSRGSNGSGGSGGKSGSGGSGGKNSSSGKNGSQGGGKRGKNINHSGSGGRGSNSH</sequence>
<name>A0A9X3M6R7_9CORY</name>
<dbReference type="Proteomes" id="UP001146505">
    <property type="component" value="Unassembled WGS sequence"/>
</dbReference>
<evidence type="ECO:0000256" key="1">
    <source>
        <dbReference type="SAM" id="MobiDB-lite"/>
    </source>
</evidence>
<proteinExistence type="predicted"/>
<accession>A0A9X3M6R7</accession>
<feature type="compositionally biased region" description="Low complexity" evidence="1">
    <location>
        <begin position="114"/>
        <end position="125"/>
    </location>
</feature>
<dbReference type="InterPro" id="IPR036397">
    <property type="entry name" value="RNaseH_sf"/>
</dbReference>
<feature type="compositionally biased region" description="Basic residues" evidence="1">
    <location>
        <begin position="271"/>
        <end position="284"/>
    </location>
</feature>
<organism evidence="2 3">
    <name type="scientific">Corynebacterium macclintockiae</name>
    <dbReference type="NCBI Taxonomy" id="2913501"/>
    <lineage>
        <taxon>Bacteria</taxon>
        <taxon>Bacillati</taxon>
        <taxon>Actinomycetota</taxon>
        <taxon>Actinomycetes</taxon>
        <taxon>Mycobacteriales</taxon>
        <taxon>Corynebacteriaceae</taxon>
        <taxon>Corynebacterium</taxon>
    </lineage>
</organism>
<dbReference type="GeneID" id="301812606"/>
<gene>
    <name evidence="2" type="ORF">L8U58_03540</name>
</gene>
<dbReference type="InterPro" id="IPR012337">
    <property type="entry name" value="RNaseH-like_sf"/>
</dbReference>
<keyword evidence="3" id="KW-1185">Reference proteome</keyword>
<feature type="region of interest" description="Disordered" evidence="1">
    <location>
        <begin position="325"/>
        <end position="352"/>
    </location>
</feature>
<feature type="compositionally biased region" description="Low complexity" evidence="1">
    <location>
        <begin position="69"/>
        <end position="81"/>
    </location>
</feature>
<dbReference type="Gene3D" id="3.30.420.10">
    <property type="entry name" value="Ribonuclease H-like superfamily/Ribonuclease H"/>
    <property type="match status" value="1"/>
</dbReference>
<protein>
    <submittedName>
        <fullName evidence="2">DNA polymerase III subunit epsilon</fullName>
    </submittedName>
</protein>
<feature type="compositionally biased region" description="Basic residues" evidence="1">
    <location>
        <begin position="21"/>
        <end position="33"/>
    </location>
</feature>
<feature type="compositionally biased region" description="Low complexity" evidence="1">
    <location>
        <begin position="555"/>
        <end position="564"/>
    </location>
</feature>
<feature type="compositionally biased region" description="Low complexity" evidence="1">
    <location>
        <begin position="572"/>
        <end position="596"/>
    </location>
</feature>
<feature type="region of interest" description="Disordered" evidence="1">
    <location>
        <begin position="268"/>
        <end position="289"/>
    </location>
</feature>
<feature type="compositionally biased region" description="Gly residues" evidence="1">
    <location>
        <begin position="667"/>
        <end position="676"/>
    </location>
</feature>
<feature type="compositionally biased region" description="Polar residues" evidence="1">
    <location>
        <begin position="82"/>
        <end position="99"/>
    </location>
</feature>
<dbReference type="GO" id="GO:0003676">
    <property type="term" value="F:nucleic acid binding"/>
    <property type="evidence" value="ECO:0007669"/>
    <property type="project" value="InterPro"/>
</dbReference>
<dbReference type="EMBL" id="JAKMUV010000003">
    <property type="protein sequence ID" value="MCZ9304613.1"/>
    <property type="molecule type" value="Genomic_DNA"/>
</dbReference>
<feature type="compositionally biased region" description="Basic and acidic residues" evidence="1">
    <location>
        <begin position="525"/>
        <end position="540"/>
    </location>
</feature>
<feature type="compositionally biased region" description="Basic and acidic residues" evidence="1">
    <location>
        <begin position="132"/>
        <end position="141"/>
    </location>
</feature>
<feature type="compositionally biased region" description="Polar residues" evidence="1">
    <location>
        <begin position="7"/>
        <end position="17"/>
    </location>
</feature>
<dbReference type="AlphaFoldDB" id="A0A9X3M6R7"/>
<evidence type="ECO:0000313" key="2">
    <source>
        <dbReference type="EMBL" id="MCZ9304613.1"/>
    </source>
</evidence>
<comment type="caution">
    <text evidence="2">The sequence shown here is derived from an EMBL/GenBank/DDBJ whole genome shotgun (WGS) entry which is preliminary data.</text>
</comment>
<feature type="compositionally biased region" description="Gly residues" evidence="1">
    <location>
        <begin position="625"/>
        <end position="643"/>
    </location>
</feature>
<evidence type="ECO:0000313" key="3">
    <source>
        <dbReference type="Proteomes" id="UP001146505"/>
    </source>
</evidence>
<feature type="compositionally biased region" description="Basic and acidic residues" evidence="1">
    <location>
        <begin position="58"/>
        <end position="67"/>
    </location>
</feature>
<dbReference type="SUPFAM" id="SSF53098">
    <property type="entry name" value="Ribonuclease H-like"/>
    <property type="match status" value="1"/>
</dbReference>
<dbReference type="RefSeq" id="WP_269954708.1">
    <property type="nucleotide sequence ID" value="NZ_JAKMUV010000003.1"/>
</dbReference>
<reference evidence="2" key="1">
    <citation type="submission" date="2022-02" db="EMBL/GenBank/DDBJ databases">
        <title>Corynebacterium sp. from urogenital microbiome.</title>
        <authorList>
            <person name="Cappelli E.A."/>
            <person name="Ribeiro T.G."/>
            <person name="Peixe L."/>
        </authorList>
    </citation>
    <scope>NUCLEOTIDE SEQUENCE</scope>
    <source>
        <strain evidence="2">C9Ua_112</strain>
    </source>
</reference>
<feature type="compositionally biased region" description="Basic residues" evidence="1">
    <location>
        <begin position="601"/>
        <end position="623"/>
    </location>
</feature>
<feature type="region of interest" description="Disordered" evidence="1">
    <location>
        <begin position="525"/>
        <end position="676"/>
    </location>
</feature>